<keyword evidence="4" id="KW-1185">Reference proteome</keyword>
<evidence type="ECO:0000313" key="4">
    <source>
        <dbReference type="Proteomes" id="UP001275084"/>
    </source>
</evidence>
<evidence type="ECO:0000313" key="3">
    <source>
        <dbReference type="EMBL" id="KAK3359160.1"/>
    </source>
</evidence>
<dbReference type="Pfam" id="PF24883">
    <property type="entry name" value="NPHP3_N"/>
    <property type="match status" value="1"/>
</dbReference>
<organism evidence="3 4">
    <name type="scientific">Lasiosphaeria hispida</name>
    <dbReference type="NCBI Taxonomy" id="260671"/>
    <lineage>
        <taxon>Eukaryota</taxon>
        <taxon>Fungi</taxon>
        <taxon>Dikarya</taxon>
        <taxon>Ascomycota</taxon>
        <taxon>Pezizomycotina</taxon>
        <taxon>Sordariomycetes</taxon>
        <taxon>Sordariomycetidae</taxon>
        <taxon>Sordariales</taxon>
        <taxon>Lasiosphaeriaceae</taxon>
        <taxon>Lasiosphaeria</taxon>
    </lineage>
</organism>
<evidence type="ECO:0000259" key="2">
    <source>
        <dbReference type="Pfam" id="PF24883"/>
    </source>
</evidence>
<comment type="caution">
    <text evidence="3">The sequence shown here is derived from an EMBL/GenBank/DDBJ whole genome shotgun (WGS) entry which is preliminary data.</text>
</comment>
<evidence type="ECO:0000256" key="1">
    <source>
        <dbReference type="ARBA" id="ARBA00022737"/>
    </source>
</evidence>
<keyword evidence="1" id="KW-0677">Repeat</keyword>
<dbReference type="EMBL" id="JAUIQD010000002">
    <property type="protein sequence ID" value="KAK3359160.1"/>
    <property type="molecule type" value="Genomic_DNA"/>
</dbReference>
<protein>
    <recommendedName>
        <fullName evidence="2">Nephrocystin 3-like N-terminal domain-containing protein</fullName>
    </recommendedName>
</protein>
<reference evidence="3" key="2">
    <citation type="submission" date="2023-06" db="EMBL/GenBank/DDBJ databases">
        <authorList>
            <consortium name="Lawrence Berkeley National Laboratory"/>
            <person name="Haridas S."/>
            <person name="Hensen N."/>
            <person name="Bonometti L."/>
            <person name="Westerberg I."/>
            <person name="Brannstrom I.O."/>
            <person name="Guillou S."/>
            <person name="Cros-Aarteil S."/>
            <person name="Calhoun S."/>
            <person name="Kuo A."/>
            <person name="Mondo S."/>
            <person name="Pangilinan J."/>
            <person name="Riley R."/>
            <person name="Labutti K."/>
            <person name="Andreopoulos B."/>
            <person name="Lipzen A."/>
            <person name="Chen C."/>
            <person name="Yanf M."/>
            <person name="Daum C."/>
            <person name="Ng V."/>
            <person name="Clum A."/>
            <person name="Steindorff A."/>
            <person name="Ohm R."/>
            <person name="Martin F."/>
            <person name="Silar P."/>
            <person name="Natvig D."/>
            <person name="Lalanne C."/>
            <person name="Gautier V."/>
            <person name="Ament-Velasquez S.L."/>
            <person name="Kruys A."/>
            <person name="Hutchinson M.I."/>
            <person name="Powell A.J."/>
            <person name="Barry K."/>
            <person name="Miller A.N."/>
            <person name="Grigoriev I.V."/>
            <person name="Debuchy R."/>
            <person name="Gladieux P."/>
            <person name="Thoren M.H."/>
            <person name="Johannesson H."/>
        </authorList>
    </citation>
    <scope>NUCLEOTIDE SEQUENCE</scope>
    <source>
        <strain evidence="3">CBS 955.72</strain>
    </source>
</reference>
<proteinExistence type="predicted"/>
<reference evidence="3" key="1">
    <citation type="journal article" date="2023" name="Mol. Phylogenet. Evol.">
        <title>Genome-scale phylogeny and comparative genomics of the fungal order Sordariales.</title>
        <authorList>
            <person name="Hensen N."/>
            <person name="Bonometti L."/>
            <person name="Westerberg I."/>
            <person name="Brannstrom I.O."/>
            <person name="Guillou S."/>
            <person name="Cros-Aarteil S."/>
            <person name="Calhoun S."/>
            <person name="Haridas S."/>
            <person name="Kuo A."/>
            <person name="Mondo S."/>
            <person name="Pangilinan J."/>
            <person name="Riley R."/>
            <person name="LaButti K."/>
            <person name="Andreopoulos B."/>
            <person name="Lipzen A."/>
            <person name="Chen C."/>
            <person name="Yan M."/>
            <person name="Daum C."/>
            <person name="Ng V."/>
            <person name="Clum A."/>
            <person name="Steindorff A."/>
            <person name="Ohm R.A."/>
            <person name="Martin F."/>
            <person name="Silar P."/>
            <person name="Natvig D.O."/>
            <person name="Lalanne C."/>
            <person name="Gautier V."/>
            <person name="Ament-Velasquez S.L."/>
            <person name="Kruys A."/>
            <person name="Hutchinson M.I."/>
            <person name="Powell A.J."/>
            <person name="Barry K."/>
            <person name="Miller A.N."/>
            <person name="Grigoriev I.V."/>
            <person name="Debuchy R."/>
            <person name="Gladieux P."/>
            <person name="Hiltunen Thoren M."/>
            <person name="Johannesson H."/>
        </authorList>
    </citation>
    <scope>NUCLEOTIDE SEQUENCE</scope>
    <source>
        <strain evidence="3">CBS 955.72</strain>
    </source>
</reference>
<dbReference type="AlphaFoldDB" id="A0AAJ0HPQ4"/>
<gene>
    <name evidence="3" type="ORF">B0T25DRAFT_532122</name>
</gene>
<dbReference type="InterPro" id="IPR056884">
    <property type="entry name" value="NPHP3-like_N"/>
</dbReference>
<accession>A0AAJ0HPQ4</accession>
<dbReference type="Proteomes" id="UP001275084">
    <property type="component" value="Unassembled WGS sequence"/>
</dbReference>
<sequence>MPLQGDPSKGKTMLLCGIINELEGAIVTDRYCRNLAYFFYQVTDSRINNAITVLCGLIYYLTYQ</sequence>
<name>A0AAJ0HPQ4_9PEZI</name>
<feature type="domain" description="Nephrocystin 3-like N-terminal" evidence="2">
    <location>
        <begin position="3"/>
        <end position="62"/>
    </location>
</feature>